<evidence type="ECO:0000256" key="5">
    <source>
        <dbReference type="ARBA" id="ARBA00022771"/>
    </source>
</evidence>
<organism evidence="10 11">
    <name type="scientific">Oldenlandia corymbosa var. corymbosa</name>
    <dbReference type="NCBI Taxonomy" id="529605"/>
    <lineage>
        <taxon>Eukaryota</taxon>
        <taxon>Viridiplantae</taxon>
        <taxon>Streptophyta</taxon>
        <taxon>Embryophyta</taxon>
        <taxon>Tracheophyta</taxon>
        <taxon>Spermatophyta</taxon>
        <taxon>Magnoliopsida</taxon>
        <taxon>eudicotyledons</taxon>
        <taxon>Gunneridae</taxon>
        <taxon>Pentapetalae</taxon>
        <taxon>asterids</taxon>
        <taxon>lamiids</taxon>
        <taxon>Gentianales</taxon>
        <taxon>Rubiaceae</taxon>
        <taxon>Rubioideae</taxon>
        <taxon>Spermacoceae</taxon>
        <taxon>Hedyotis-Oldenlandia complex</taxon>
        <taxon>Oldenlandia</taxon>
    </lineage>
</organism>
<evidence type="ECO:0000256" key="4">
    <source>
        <dbReference type="ARBA" id="ARBA00022723"/>
    </source>
</evidence>
<protein>
    <recommendedName>
        <fullName evidence="2">RING-type E3 ubiquitin transferase</fullName>
        <ecNumber evidence="2">2.3.2.27</ecNumber>
    </recommendedName>
</protein>
<evidence type="ECO:0000256" key="1">
    <source>
        <dbReference type="ARBA" id="ARBA00000900"/>
    </source>
</evidence>
<dbReference type="EC" id="2.3.2.27" evidence="2"/>
<evidence type="ECO:0000313" key="10">
    <source>
        <dbReference type="EMBL" id="CAI9113397.1"/>
    </source>
</evidence>
<dbReference type="SUPFAM" id="SSF57850">
    <property type="entry name" value="RING/U-box"/>
    <property type="match status" value="1"/>
</dbReference>
<dbReference type="GO" id="GO:0016567">
    <property type="term" value="P:protein ubiquitination"/>
    <property type="evidence" value="ECO:0007669"/>
    <property type="project" value="TreeGrafter"/>
</dbReference>
<dbReference type="PANTHER" id="PTHR15710:SF202">
    <property type="entry name" value="RING-TYPE E3 UBIQUITIN TRANSFERASE"/>
    <property type="match status" value="1"/>
</dbReference>
<dbReference type="SMART" id="SM00184">
    <property type="entry name" value="RING"/>
    <property type="match status" value="1"/>
</dbReference>
<reference evidence="10" key="1">
    <citation type="submission" date="2023-03" db="EMBL/GenBank/DDBJ databases">
        <authorList>
            <person name="Julca I."/>
        </authorList>
    </citation>
    <scope>NUCLEOTIDE SEQUENCE</scope>
</reference>
<dbReference type="InterPro" id="IPR001841">
    <property type="entry name" value="Znf_RING"/>
</dbReference>
<evidence type="ECO:0000256" key="3">
    <source>
        <dbReference type="ARBA" id="ARBA00022679"/>
    </source>
</evidence>
<dbReference type="InterPro" id="IPR013083">
    <property type="entry name" value="Znf_RING/FYVE/PHD"/>
</dbReference>
<dbReference type="Gene3D" id="3.30.40.10">
    <property type="entry name" value="Zinc/RING finger domain, C3HC4 (zinc finger)"/>
    <property type="match status" value="1"/>
</dbReference>
<dbReference type="Pfam" id="PF13639">
    <property type="entry name" value="zf-RING_2"/>
    <property type="match status" value="1"/>
</dbReference>
<dbReference type="AlphaFoldDB" id="A0AAV1E017"/>
<keyword evidence="7" id="KW-0862">Zinc</keyword>
<keyword evidence="11" id="KW-1185">Reference proteome</keyword>
<evidence type="ECO:0000256" key="6">
    <source>
        <dbReference type="ARBA" id="ARBA00022786"/>
    </source>
</evidence>
<evidence type="ECO:0000313" key="11">
    <source>
        <dbReference type="Proteomes" id="UP001161247"/>
    </source>
</evidence>
<name>A0AAV1E017_OLDCO</name>
<dbReference type="GO" id="GO:0008270">
    <property type="term" value="F:zinc ion binding"/>
    <property type="evidence" value="ECO:0007669"/>
    <property type="project" value="UniProtKB-KW"/>
</dbReference>
<keyword evidence="5 8" id="KW-0863">Zinc-finger</keyword>
<dbReference type="FunFam" id="3.30.40.10:FF:000022">
    <property type="entry name" value="E3 ubiquitin-protein ligase RING1-like"/>
    <property type="match status" value="1"/>
</dbReference>
<proteinExistence type="predicted"/>
<dbReference type="GO" id="GO:0061630">
    <property type="term" value="F:ubiquitin protein ligase activity"/>
    <property type="evidence" value="ECO:0007669"/>
    <property type="project" value="UniProtKB-EC"/>
</dbReference>
<sequence>MAQATLLQLLNVPDEDDIDDVVDQVEFQHSDGRRRHRHRHRHHNRHDRQLDPYWSSEFEIFGSDLSSDFSPSDVLPLTRNLSGQRTQSLFIDSLNDDVSEPESVITSADIFDRENQVNFVMDLLHQRVEQSQLPATHLAIDPDFSDAAQGFDPQFGTVQGNDDIDPTQLDPDLGLGFLDSPEVGNSGFVEENFDSEEHFVTGLRVVDMGSESDSDLSDVEIEFDADDDDDVENACAELSDEGDDDPSLGLCWDSFQIEDHREPNEDLEWEEVDEGVDEREVLSMFLDDDDDDVSVMAREDMIGVMGGLEWEVLLNVHNMEANTEIGTEGFNELNFGDHEHDEYYATEYDMLFGNFAESENPLMGKPPASKDVVKNLPLVVFTEEDLEKNDLICAVCKDDMAVGQNSRQLPCNHRYHGDCILPWLGIRNTCPVCRYELPTDDQAYERRKNSLRAALLH</sequence>
<comment type="catalytic activity">
    <reaction evidence="1">
        <text>S-ubiquitinyl-[E2 ubiquitin-conjugating enzyme]-L-cysteine + [acceptor protein]-L-lysine = [E2 ubiquitin-conjugating enzyme]-L-cysteine + N(6)-ubiquitinyl-[acceptor protein]-L-lysine.</text>
        <dbReference type="EC" id="2.3.2.27"/>
    </reaction>
</comment>
<keyword evidence="3" id="KW-0808">Transferase</keyword>
<dbReference type="PROSITE" id="PS50089">
    <property type="entry name" value="ZF_RING_2"/>
    <property type="match status" value="1"/>
</dbReference>
<evidence type="ECO:0000259" key="9">
    <source>
        <dbReference type="PROSITE" id="PS50089"/>
    </source>
</evidence>
<dbReference type="EMBL" id="OX459124">
    <property type="protein sequence ID" value="CAI9113397.1"/>
    <property type="molecule type" value="Genomic_DNA"/>
</dbReference>
<accession>A0AAV1E017</accession>
<keyword evidence="6" id="KW-0833">Ubl conjugation pathway</keyword>
<evidence type="ECO:0000256" key="7">
    <source>
        <dbReference type="ARBA" id="ARBA00022833"/>
    </source>
</evidence>
<feature type="domain" description="RING-type" evidence="9">
    <location>
        <begin position="393"/>
        <end position="434"/>
    </location>
</feature>
<dbReference type="Proteomes" id="UP001161247">
    <property type="component" value="Chromosome 7"/>
</dbReference>
<dbReference type="PANTHER" id="PTHR15710">
    <property type="entry name" value="E3 UBIQUITIN-PROTEIN LIGASE PRAJA"/>
    <property type="match status" value="1"/>
</dbReference>
<dbReference type="GO" id="GO:0005737">
    <property type="term" value="C:cytoplasm"/>
    <property type="evidence" value="ECO:0007669"/>
    <property type="project" value="TreeGrafter"/>
</dbReference>
<evidence type="ECO:0000256" key="8">
    <source>
        <dbReference type="PROSITE-ProRule" id="PRU00175"/>
    </source>
</evidence>
<gene>
    <name evidence="10" type="ORF">OLC1_LOCUS20423</name>
</gene>
<evidence type="ECO:0000256" key="2">
    <source>
        <dbReference type="ARBA" id="ARBA00012483"/>
    </source>
</evidence>
<keyword evidence="4" id="KW-0479">Metal-binding</keyword>